<dbReference type="Proteomes" id="UP001549143">
    <property type="component" value="Unassembled WGS sequence"/>
</dbReference>
<dbReference type="Pfam" id="PF00582">
    <property type="entry name" value="Usp"/>
    <property type="match status" value="1"/>
</dbReference>
<dbReference type="PANTHER" id="PTHR46268">
    <property type="entry name" value="STRESS RESPONSE PROTEIN NHAX"/>
    <property type="match status" value="1"/>
</dbReference>
<dbReference type="SUPFAM" id="SSF52402">
    <property type="entry name" value="Adenine nucleotide alpha hydrolases-like"/>
    <property type="match status" value="1"/>
</dbReference>
<dbReference type="Gene3D" id="3.40.50.620">
    <property type="entry name" value="HUPs"/>
    <property type="match status" value="1"/>
</dbReference>
<sequence>MLSYHSNAHLVNEVFMYTHILIPTDGSELAQNGVDHGLSLAKALGSRVTIITATEPFPVPTGGAAWGVTSADIASYNDGREKAAEEMMAPIKATAEKMGIQADTVHVPGARAATAILETAEQLGCNLIVMASHGRRGVKRLLLGSQAAEVVSSSTVPVLVIR</sequence>
<dbReference type="CDD" id="cd00293">
    <property type="entry name" value="USP-like"/>
    <property type="match status" value="1"/>
</dbReference>
<feature type="domain" description="UspA" evidence="2">
    <location>
        <begin position="16"/>
        <end position="162"/>
    </location>
</feature>
<organism evidence="3 4">
    <name type="scientific">Aquamicrobium ahrensii</name>
    <dbReference type="NCBI Taxonomy" id="469551"/>
    <lineage>
        <taxon>Bacteria</taxon>
        <taxon>Pseudomonadati</taxon>
        <taxon>Pseudomonadota</taxon>
        <taxon>Alphaproteobacteria</taxon>
        <taxon>Hyphomicrobiales</taxon>
        <taxon>Phyllobacteriaceae</taxon>
        <taxon>Aquamicrobium</taxon>
    </lineage>
</organism>
<evidence type="ECO:0000256" key="1">
    <source>
        <dbReference type="ARBA" id="ARBA00008791"/>
    </source>
</evidence>
<dbReference type="PANTHER" id="PTHR46268:SF15">
    <property type="entry name" value="UNIVERSAL STRESS PROTEIN HP_0031"/>
    <property type="match status" value="1"/>
</dbReference>
<evidence type="ECO:0000259" key="2">
    <source>
        <dbReference type="Pfam" id="PF00582"/>
    </source>
</evidence>
<comment type="similarity">
    <text evidence="1">Belongs to the universal stress protein A family.</text>
</comment>
<name>A0ABV2KPW2_9HYPH</name>
<dbReference type="EMBL" id="JBEPMN010000019">
    <property type="protein sequence ID" value="MET3663121.1"/>
    <property type="molecule type" value="Genomic_DNA"/>
</dbReference>
<evidence type="ECO:0000313" key="3">
    <source>
        <dbReference type="EMBL" id="MET3663121.1"/>
    </source>
</evidence>
<accession>A0ABV2KPW2</accession>
<gene>
    <name evidence="3" type="ORF">ABID44_003476</name>
</gene>
<keyword evidence="4" id="KW-1185">Reference proteome</keyword>
<comment type="caution">
    <text evidence="3">The sequence shown here is derived from an EMBL/GenBank/DDBJ whole genome shotgun (WGS) entry which is preliminary data.</text>
</comment>
<evidence type="ECO:0000313" key="4">
    <source>
        <dbReference type="Proteomes" id="UP001549143"/>
    </source>
</evidence>
<dbReference type="InterPro" id="IPR014729">
    <property type="entry name" value="Rossmann-like_a/b/a_fold"/>
</dbReference>
<reference evidence="3 4" key="1">
    <citation type="submission" date="2024-06" db="EMBL/GenBank/DDBJ databases">
        <title>Genomic Encyclopedia of Type Strains, Phase IV (KMG-IV): sequencing the most valuable type-strain genomes for metagenomic binning, comparative biology and taxonomic classification.</title>
        <authorList>
            <person name="Goeker M."/>
        </authorList>
    </citation>
    <scope>NUCLEOTIDE SEQUENCE [LARGE SCALE GENOMIC DNA]</scope>
    <source>
        <strain evidence="3 4">DSM 19730</strain>
    </source>
</reference>
<dbReference type="PRINTS" id="PR01438">
    <property type="entry name" value="UNVRSLSTRESS"/>
</dbReference>
<protein>
    <submittedName>
        <fullName evidence="3">Nucleotide-binding universal stress UspA family protein</fullName>
    </submittedName>
</protein>
<proteinExistence type="inferred from homology"/>
<dbReference type="InterPro" id="IPR006015">
    <property type="entry name" value="Universal_stress_UspA"/>
</dbReference>
<dbReference type="InterPro" id="IPR006016">
    <property type="entry name" value="UspA"/>
</dbReference>